<dbReference type="RefSeq" id="WP_155857743.1">
    <property type="nucleotide sequence ID" value="NZ_CP113524.1"/>
</dbReference>
<dbReference type="EMBL" id="CP113524">
    <property type="protein sequence ID" value="WAJ25157.1"/>
    <property type="molecule type" value="Genomic_DNA"/>
</dbReference>
<dbReference type="Proteomes" id="UP001163115">
    <property type="component" value="Chromosome"/>
</dbReference>
<protein>
    <recommendedName>
        <fullName evidence="3">Transposase</fullName>
    </recommendedName>
</protein>
<evidence type="ECO:0008006" key="3">
    <source>
        <dbReference type="Google" id="ProtNLM"/>
    </source>
</evidence>
<gene>
    <name evidence="1" type="ORF">OW255_06505</name>
</gene>
<accession>A0ABY7AFB8</accession>
<sequence length="50" mass="5920">MSKYSEQDKLRAINYYLAGHSFREQNELLELTGVVLRNGSICIERTEWKE</sequence>
<name>A0ABY7AFB8_9FIRM</name>
<reference evidence="1" key="1">
    <citation type="submission" date="2022-11" db="EMBL/GenBank/DDBJ databases">
        <title>Lacrimispora xylanolytica sy1, complete genome.</title>
        <authorList>
            <person name="Choi S."/>
        </authorList>
    </citation>
    <scope>NUCLEOTIDE SEQUENCE</scope>
    <source>
        <strain evidence="1">Sy1</strain>
    </source>
</reference>
<organism evidence="1 2">
    <name type="scientific">Lacrimispora xylanolytica</name>
    <dbReference type="NCBI Taxonomy" id="29375"/>
    <lineage>
        <taxon>Bacteria</taxon>
        <taxon>Bacillati</taxon>
        <taxon>Bacillota</taxon>
        <taxon>Clostridia</taxon>
        <taxon>Lachnospirales</taxon>
        <taxon>Lachnospiraceae</taxon>
        <taxon>Lacrimispora</taxon>
    </lineage>
</organism>
<keyword evidence="2" id="KW-1185">Reference proteome</keyword>
<proteinExistence type="predicted"/>
<evidence type="ECO:0000313" key="1">
    <source>
        <dbReference type="EMBL" id="WAJ25157.1"/>
    </source>
</evidence>
<evidence type="ECO:0000313" key="2">
    <source>
        <dbReference type="Proteomes" id="UP001163115"/>
    </source>
</evidence>